<dbReference type="STRING" id="889378.Spiaf_1114"/>
<dbReference type="RefSeq" id="WP_014455193.1">
    <property type="nucleotide sequence ID" value="NC_017098.1"/>
</dbReference>
<reference evidence="2" key="1">
    <citation type="journal article" date="2013" name="Stand. Genomic Sci.">
        <title>Complete genome sequence of the halophilic bacterium Spirochaeta africana type strain (Z-7692(T)) from the alkaline Lake Magadi in the East African Rift.</title>
        <authorList>
            <person name="Liolos K."/>
            <person name="Abt B."/>
            <person name="Scheuner C."/>
            <person name="Teshima H."/>
            <person name="Held B."/>
            <person name="Lapidus A."/>
            <person name="Nolan M."/>
            <person name="Lucas S."/>
            <person name="Deshpande S."/>
            <person name="Cheng J.F."/>
            <person name="Tapia R."/>
            <person name="Goodwin L.A."/>
            <person name="Pitluck S."/>
            <person name="Pagani I."/>
            <person name="Ivanova N."/>
            <person name="Mavromatis K."/>
            <person name="Mikhailova N."/>
            <person name="Huntemann M."/>
            <person name="Pati A."/>
            <person name="Chen A."/>
            <person name="Palaniappan K."/>
            <person name="Land M."/>
            <person name="Rohde M."/>
            <person name="Tindall B.J."/>
            <person name="Detter J.C."/>
            <person name="Goker M."/>
            <person name="Bristow J."/>
            <person name="Eisen J.A."/>
            <person name="Markowitz V."/>
            <person name="Hugenholtz P."/>
            <person name="Woyke T."/>
            <person name="Klenk H.P."/>
            <person name="Kyrpides N.C."/>
        </authorList>
    </citation>
    <scope>NUCLEOTIDE SEQUENCE</scope>
    <source>
        <strain evidence="2">ATCC 700263 / DSM 8902 / Z-7692</strain>
    </source>
</reference>
<organism evidence="1 2">
    <name type="scientific">Spirochaeta africana (strain ATCC 700263 / DSM 8902 / Z-7692)</name>
    <dbReference type="NCBI Taxonomy" id="889378"/>
    <lineage>
        <taxon>Bacteria</taxon>
        <taxon>Pseudomonadati</taxon>
        <taxon>Spirochaetota</taxon>
        <taxon>Spirochaetia</taxon>
        <taxon>Spirochaetales</taxon>
        <taxon>Spirochaetaceae</taxon>
        <taxon>Spirochaeta</taxon>
    </lineage>
</organism>
<protein>
    <submittedName>
        <fullName evidence="1">Uncharacterized protein</fullName>
    </submittedName>
</protein>
<keyword evidence="2" id="KW-1185">Reference proteome</keyword>
<proteinExistence type="predicted"/>
<dbReference type="EMBL" id="CP003282">
    <property type="protein sequence ID" value="AFG37201.1"/>
    <property type="molecule type" value="Genomic_DNA"/>
</dbReference>
<accession>H9UI58</accession>
<sequence length="82" mass="8884">MGAKKPAGVEQEIRDSIASDPAFTDTSKLILDVTNGGSLFKKKVKVSLSGSLPTKTQKEKLERWIENKYGDSVDLESSLTIG</sequence>
<dbReference type="Proteomes" id="UP000007383">
    <property type="component" value="Chromosome"/>
</dbReference>
<dbReference type="HOGENOM" id="CLU_2556569_0_0_12"/>
<gene>
    <name evidence="1" type="ordered locus">Spiaf_1114</name>
</gene>
<evidence type="ECO:0000313" key="1">
    <source>
        <dbReference type="EMBL" id="AFG37201.1"/>
    </source>
</evidence>
<name>H9UI58_SPIAZ</name>
<dbReference type="PATRIC" id="fig|889378.3.peg.1115"/>
<dbReference type="AlphaFoldDB" id="H9UI58"/>
<evidence type="ECO:0000313" key="2">
    <source>
        <dbReference type="Proteomes" id="UP000007383"/>
    </source>
</evidence>
<dbReference type="KEGG" id="sfc:Spiaf_1114"/>